<dbReference type="RefSeq" id="WP_378561309.1">
    <property type="nucleotide sequence ID" value="NZ_JBHSDL010000014.1"/>
</dbReference>
<gene>
    <name evidence="3" type="ORF">ACFO5K_13590</name>
</gene>
<dbReference type="InterPro" id="IPR014729">
    <property type="entry name" value="Rossmann-like_a/b/a_fold"/>
</dbReference>
<dbReference type="Proteomes" id="UP001595844">
    <property type="component" value="Unassembled WGS sequence"/>
</dbReference>
<dbReference type="EMBL" id="JBHSDL010000014">
    <property type="protein sequence ID" value="MFC4375129.1"/>
    <property type="molecule type" value="Genomic_DNA"/>
</dbReference>
<dbReference type="Gene3D" id="3.40.50.620">
    <property type="entry name" value="HUPs"/>
    <property type="match status" value="1"/>
</dbReference>
<protein>
    <submittedName>
        <fullName evidence="3">YdcF family protein</fullName>
    </submittedName>
</protein>
<dbReference type="InterPro" id="IPR051599">
    <property type="entry name" value="Cell_Envelope_Assoc"/>
</dbReference>
<feature type="domain" description="DUF218" evidence="2">
    <location>
        <begin position="58"/>
        <end position="190"/>
    </location>
</feature>
<evidence type="ECO:0000256" key="1">
    <source>
        <dbReference type="SAM" id="SignalP"/>
    </source>
</evidence>
<evidence type="ECO:0000259" key="2">
    <source>
        <dbReference type="Pfam" id="PF02698"/>
    </source>
</evidence>
<organism evidence="3 4">
    <name type="scientific">Nocardia halotolerans</name>
    <dbReference type="NCBI Taxonomy" id="1755878"/>
    <lineage>
        <taxon>Bacteria</taxon>
        <taxon>Bacillati</taxon>
        <taxon>Actinomycetota</taxon>
        <taxon>Actinomycetes</taxon>
        <taxon>Mycobacteriales</taxon>
        <taxon>Nocardiaceae</taxon>
        <taxon>Nocardia</taxon>
    </lineage>
</organism>
<accession>A0ABV8VGH3</accession>
<name>A0ABV8VGH3_9NOCA</name>
<comment type="caution">
    <text evidence="3">The sequence shown here is derived from an EMBL/GenBank/DDBJ whole genome shotgun (WGS) entry which is preliminary data.</text>
</comment>
<dbReference type="CDD" id="cd06259">
    <property type="entry name" value="YdcF-like"/>
    <property type="match status" value="1"/>
</dbReference>
<evidence type="ECO:0000313" key="4">
    <source>
        <dbReference type="Proteomes" id="UP001595844"/>
    </source>
</evidence>
<dbReference type="InterPro" id="IPR003848">
    <property type="entry name" value="DUF218"/>
</dbReference>
<feature type="signal peptide" evidence="1">
    <location>
        <begin position="1"/>
        <end position="23"/>
    </location>
</feature>
<dbReference type="PANTHER" id="PTHR30336:SF4">
    <property type="entry name" value="ENVELOPE BIOGENESIS FACTOR ELYC"/>
    <property type="match status" value="1"/>
</dbReference>
<proteinExistence type="predicted"/>
<evidence type="ECO:0000313" key="3">
    <source>
        <dbReference type="EMBL" id="MFC4375129.1"/>
    </source>
</evidence>
<sequence>MVWVTRAKRGLCAALTTTGLVCAAMQSAGAQPSVPVAVRDVHRVLTPTLPGTYGDDTAVVILGYGLTPEGAMRKELVRRLQTGFVQSVFAPSSPIVVTGGNPRAGTSEADAMAEWLVSAGIDPARILRETRAESTVANARNTAALMDEHNLRTAVLITSDDHVRRARAAFDAAGVEVVGELTPGATPWPVLPLRIEQFGPVLPTDQFARHPL</sequence>
<feature type="chain" id="PRO_5045770433" evidence="1">
    <location>
        <begin position="24"/>
        <end position="212"/>
    </location>
</feature>
<keyword evidence="1" id="KW-0732">Signal</keyword>
<keyword evidence="4" id="KW-1185">Reference proteome</keyword>
<dbReference type="PANTHER" id="PTHR30336">
    <property type="entry name" value="INNER MEMBRANE PROTEIN, PROBABLE PERMEASE"/>
    <property type="match status" value="1"/>
</dbReference>
<reference evidence="4" key="1">
    <citation type="journal article" date="2019" name="Int. J. Syst. Evol. Microbiol.">
        <title>The Global Catalogue of Microorganisms (GCM) 10K type strain sequencing project: providing services to taxonomists for standard genome sequencing and annotation.</title>
        <authorList>
            <consortium name="The Broad Institute Genomics Platform"/>
            <consortium name="The Broad Institute Genome Sequencing Center for Infectious Disease"/>
            <person name="Wu L."/>
            <person name="Ma J."/>
        </authorList>
    </citation>
    <scope>NUCLEOTIDE SEQUENCE [LARGE SCALE GENOMIC DNA]</scope>
    <source>
        <strain evidence="4">IBRC-M 10490</strain>
    </source>
</reference>
<dbReference type="Pfam" id="PF02698">
    <property type="entry name" value="DUF218"/>
    <property type="match status" value="1"/>
</dbReference>